<dbReference type="Proteomes" id="UP000799118">
    <property type="component" value="Unassembled WGS sequence"/>
</dbReference>
<feature type="compositionally biased region" description="Basic and acidic residues" evidence="1">
    <location>
        <begin position="187"/>
        <end position="196"/>
    </location>
</feature>
<dbReference type="AlphaFoldDB" id="A0A6A4HFD9"/>
<gene>
    <name evidence="2" type="ORF">BT96DRAFT_942165</name>
</gene>
<evidence type="ECO:0000256" key="1">
    <source>
        <dbReference type="SAM" id="MobiDB-lite"/>
    </source>
</evidence>
<evidence type="ECO:0000313" key="2">
    <source>
        <dbReference type="EMBL" id="KAE9395745.1"/>
    </source>
</evidence>
<evidence type="ECO:0000313" key="3">
    <source>
        <dbReference type="Proteomes" id="UP000799118"/>
    </source>
</evidence>
<name>A0A6A4HFD9_9AGAR</name>
<feature type="compositionally biased region" description="Basic and acidic residues" evidence="1">
    <location>
        <begin position="167"/>
        <end position="178"/>
    </location>
</feature>
<keyword evidence="3" id="KW-1185">Reference proteome</keyword>
<accession>A0A6A4HFD9</accession>
<protein>
    <submittedName>
        <fullName evidence="2">Uncharacterized protein</fullName>
    </submittedName>
</protein>
<dbReference type="InterPro" id="IPR015947">
    <property type="entry name" value="PUA-like_sf"/>
</dbReference>
<dbReference type="SUPFAM" id="SSF88697">
    <property type="entry name" value="PUA domain-like"/>
    <property type="match status" value="1"/>
</dbReference>
<organism evidence="2 3">
    <name type="scientific">Gymnopus androsaceus JB14</name>
    <dbReference type="NCBI Taxonomy" id="1447944"/>
    <lineage>
        <taxon>Eukaryota</taxon>
        <taxon>Fungi</taxon>
        <taxon>Dikarya</taxon>
        <taxon>Basidiomycota</taxon>
        <taxon>Agaricomycotina</taxon>
        <taxon>Agaricomycetes</taxon>
        <taxon>Agaricomycetidae</taxon>
        <taxon>Agaricales</taxon>
        <taxon>Marasmiineae</taxon>
        <taxon>Omphalotaceae</taxon>
        <taxon>Gymnopus</taxon>
    </lineage>
</organism>
<proteinExistence type="predicted"/>
<sequence>MASKPVREDVILPMTDDYMQQIVRKEKNHEFRKYRIAASVKRIWFYLNAPFSHIAYICEIDPACTRNPGDDPLTEDGLGNKEFNKRHADWKGYDFAYRIRSVYRLEEPISLVAMKEKFGIKSAPRSRVYTPETILRANLWDKQQCVWRDHASATEVSVSSASKRKRDPSEKEPVEGKPRSRQRQRKTREAMHLDSR</sequence>
<reference evidence="2" key="1">
    <citation type="journal article" date="2019" name="Environ. Microbiol.">
        <title>Fungal ecological strategies reflected in gene transcription - a case study of two litter decomposers.</title>
        <authorList>
            <person name="Barbi F."/>
            <person name="Kohler A."/>
            <person name="Barry K."/>
            <person name="Baskaran P."/>
            <person name="Daum C."/>
            <person name="Fauchery L."/>
            <person name="Ihrmark K."/>
            <person name="Kuo A."/>
            <person name="LaButti K."/>
            <person name="Lipzen A."/>
            <person name="Morin E."/>
            <person name="Grigoriev I.V."/>
            <person name="Henrissat B."/>
            <person name="Lindahl B."/>
            <person name="Martin F."/>
        </authorList>
    </citation>
    <scope>NUCLEOTIDE SEQUENCE</scope>
    <source>
        <strain evidence="2">JB14</strain>
    </source>
</reference>
<dbReference type="EMBL" id="ML769525">
    <property type="protein sequence ID" value="KAE9395745.1"/>
    <property type="molecule type" value="Genomic_DNA"/>
</dbReference>
<dbReference type="OrthoDB" id="2149705at2759"/>
<feature type="region of interest" description="Disordered" evidence="1">
    <location>
        <begin position="153"/>
        <end position="196"/>
    </location>
</feature>